<dbReference type="Gene3D" id="2.170.15.10">
    <property type="entry name" value="Proaerolysin, chain A, domain 3"/>
    <property type="match status" value="1"/>
</dbReference>
<reference evidence="2" key="2">
    <citation type="submission" date="2025-09" db="UniProtKB">
        <authorList>
            <consortium name="Ensembl"/>
        </authorList>
    </citation>
    <scope>IDENTIFICATION</scope>
</reference>
<feature type="signal peptide" evidence="1">
    <location>
        <begin position="1"/>
        <end position="18"/>
    </location>
</feature>
<dbReference type="CDD" id="cd20220">
    <property type="entry name" value="PFM_natterin-3-like"/>
    <property type="match status" value="1"/>
</dbReference>
<dbReference type="SMART" id="SM00696">
    <property type="entry name" value="DM9"/>
    <property type="match status" value="1"/>
</dbReference>
<evidence type="ECO:0000256" key="1">
    <source>
        <dbReference type="SAM" id="SignalP"/>
    </source>
</evidence>
<dbReference type="Pfam" id="PF11901">
    <property type="entry name" value="DM9"/>
    <property type="match status" value="1"/>
</dbReference>
<dbReference type="AlphaFoldDB" id="A0A3Q3MTA9"/>
<dbReference type="InterPro" id="IPR006616">
    <property type="entry name" value="DM9_repeat"/>
</dbReference>
<dbReference type="Ensembl" id="ENSMAMT00000026677.2">
    <property type="protein sequence ID" value="ENSMAMP00000026011.2"/>
    <property type="gene ID" value="ENSMAMG00000017458.2"/>
</dbReference>
<dbReference type="SUPFAM" id="SSF56973">
    <property type="entry name" value="Aerolisin/ETX pore-forming domain"/>
    <property type="match status" value="1"/>
</dbReference>
<dbReference type="InParanoid" id="A0A3Q3MTA9"/>
<proteinExistence type="predicted"/>
<keyword evidence="3" id="KW-1185">Reference proteome</keyword>
<dbReference type="Proteomes" id="UP000261640">
    <property type="component" value="Unplaced"/>
</dbReference>
<keyword evidence="1" id="KW-0732">Signal</keyword>
<protein>
    <submittedName>
        <fullName evidence="2">Uncharacterized protein</fullName>
    </submittedName>
</protein>
<organism evidence="2 3">
    <name type="scientific">Mastacembelus armatus</name>
    <name type="common">zig-zag eel</name>
    <dbReference type="NCBI Taxonomy" id="205130"/>
    <lineage>
        <taxon>Eukaryota</taxon>
        <taxon>Metazoa</taxon>
        <taxon>Chordata</taxon>
        <taxon>Craniata</taxon>
        <taxon>Vertebrata</taxon>
        <taxon>Euteleostomi</taxon>
        <taxon>Actinopterygii</taxon>
        <taxon>Neopterygii</taxon>
        <taxon>Teleostei</taxon>
        <taxon>Neoteleostei</taxon>
        <taxon>Acanthomorphata</taxon>
        <taxon>Anabantaria</taxon>
        <taxon>Synbranchiformes</taxon>
        <taxon>Mastacembelidae</taxon>
        <taxon>Mastacembelus</taxon>
    </lineage>
</organism>
<sequence>MALLSLLLLLLLLTLSSLRQKRQTQPPFDNGNLKWISWSSGSLPNGTVSIQNDYANRVDYVCKYGCHAGFYNPNKGHVCNYPYGDKEYQESRFELLVDEGNFEILEWKDDSYGSVPQHSVRTCFSDELYVGRNKYGLGKVHPKHKAFFLPWEGKEYWYKYYKVLTFKQDIENEHVSDVKYDTGRAVIVTYPPEAMTSTTVINHECYKVVKTAHLSKTSRVEKRWDVGTSVKVSVRKTFTAGIPTVASGSVEVSAEVSVQASGGQTHSEEIGHSLSVEIIVPPNHSCTARMLGHKYKIDIPFTARLTRTYSDGTTTWRSVSGTYSGVQVGEVHTVVERCVPVANAKDCPYNVNYGYLGGKTPSSPKPLQP</sequence>
<dbReference type="GeneTree" id="ENSGT00400000024875"/>
<name>A0A3Q3MTA9_9TELE</name>
<dbReference type="PANTHER" id="PTHR31649">
    <property type="entry name" value="AGAP009604-PA"/>
    <property type="match status" value="1"/>
</dbReference>
<evidence type="ECO:0000313" key="2">
    <source>
        <dbReference type="Ensembl" id="ENSMAMP00000026011.2"/>
    </source>
</evidence>
<reference evidence="2" key="1">
    <citation type="submission" date="2025-08" db="UniProtKB">
        <authorList>
            <consortium name="Ensembl"/>
        </authorList>
    </citation>
    <scope>IDENTIFICATION</scope>
</reference>
<feature type="chain" id="PRO_5030504035" evidence="1">
    <location>
        <begin position="19"/>
        <end position="369"/>
    </location>
</feature>
<dbReference type="FunCoup" id="A0A3Q3MTA9">
    <property type="interactions" value="3"/>
</dbReference>
<accession>A0A3Q3MTA9</accession>
<dbReference type="PANTHER" id="PTHR31649:SF1">
    <property type="entry name" value="FARNESOIC ACID O-METHYL TRANSFERASE DOMAIN-CONTAINING PROTEIN"/>
    <property type="match status" value="1"/>
</dbReference>
<evidence type="ECO:0000313" key="3">
    <source>
        <dbReference type="Proteomes" id="UP000261640"/>
    </source>
</evidence>